<dbReference type="EMBL" id="CP048877">
    <property type="protein sequence ID" value="QIJ72513.1"/>
    <property type="molecule type" value="Genomic_DNA"/>
</dbReference>
<dbReference type="Proteomes" id="UP000502179">
    <property type="component" value="Chromosome"/>
</dbReference>
<reference evidence="11 12" key="1">
    <citation type="submission" date="2020-02" db="EMBL/GenBank/DDBJ databases">
        <title>Genome analysis of Thermosulfuriphilus ammonigenes ST65T, an anaerobic thermophilic chemolithoautotrophic bacterium isolated from a deep-sea hydrothermal vent.</title>
        <authorList>
            <person name="Slobodkina G."/>
            <person name="Allioux M."/>
            <person name="Merkel A."/>
            <person name="Alain K."/>
            <person name="Jebbar M."/>
            <person name="Slobodkin A."/>
        </authorList>
    </citation>
    <scope>NUCLEOTIDE SEQUENCE [LARGE SCALE GENOMIC DNA]</scope>
    <source>
        <strain evidence="11 12">ST65</strain>
    </source>
</reference>
<evidence type="ECO:0000313" key="12">
    <source>
        <dbReference type="Proteomes" id="UP000502179"/>
    </source>
</evidence>
<dbReference type="InterPro" id="IPR000297">
    <property type="entry name" value="PPIase_PpiC"/>
</dbReference>
<keyword evidence="3" id="KW-0997">Cell inner membrane</keyword>
<dbReference type="InterPro" id="IPR052029">
    <property type="entry name" value="PpiD_chaperone"/>
</dbReference>
<dbReference type="InterPro" id="IPR027304">
    <property type="entry name" value="Trigger_fact/SurA_dom_sf"/>
</dbReference>
<keyword evidence="12" id="KW-1185">Reference proteome</keyword>
<dbReference type="Gene3D" id="1.10.4030.10">
    <property type="entry name" value="Porin chaperone SurA, peptide-binding domain"/>
    <property type="match status" value="1"/>
</dbReference>
<dbReference type="Gene3D" id="3.10.50.40">
    <property type="match status" value="2"/>
</dbReference>
<comment type="similarity">
    <text evidence="8">Belongs to the PpiD chaperone family.</text>
</comment>
<dbReference type="PANTHER" id="PTHR47529:SF1">
    <property type="entry name" value="PERIPLASMIC CHAPERONE PPID"/>
    <property type="match status" value="1"/>
</dbReference>
<evidence type="ECO:0000256" key="4">
    <source>
        <dbReference type="ARBA" id="ARBA00022692"/>
    </source>
</evidence>
<dbReference type="PROSITE" id="PS01096">
    <property type="entry name" value="PPIC_PPIASE_1"/>
    <property type="match status" value="1"/>
</dbReference>
<dbReference type="KEGG" id="tav:G4V39_09620"/>
<dbReference type="SUPFAM" id="SSF109998">
    <property type="entry name" value="Triger factor/SurA peptide-binding domain-like"/>
    <property type="match status" value="1"/>
</dbReference>
<keyword evidence="6" id="KW-0472">Membrane</keyword>
<dbReference type="Pfam" id="PF13624">
    <property type="entry name" value="SurA_N_3"/>
    <property type="match status" value="1"/>
</dbReference>
<dbReference type="GO" id="GO:0003755">
    <property type="term" value="F:peptidyl-prolyl cis-trans isomerase activity"/>
    <property type="evidence" value="ECO:0007669"/>
    <property type="project" value="InterPro"/>
</dbReference>
<evidence type="ECO:0000256" key="6">
    <source>
        <dbReference type="ARBA" id="ARBA00023136"/>
    </source>
</evidence>
<comment type="subcellular location">
    <subcellularLocation>
        <location evidence="1">Cell inner membrane</location>
        <topology evidence="1">Single-pass type II membrane protein</topology>
        <orientation evidence="1">Periplasmic side</orientation>
    </subcellularLocation>
</comment>
<evidence type="ECO:0000256" key="8">
    <source>
        <dbReference type="ARBA" id="ARBA00038408"/>
    </source>
</evidence>
<evidence type="ECO:0000256" key="9">
    <source>
        <dbReference type="ARBA" id="ARBA00040743"/>
    </source>
</evidence>
<keyword evidence="7" id="KW-0143">Chaperone</keyword>
<dbReference type="Pfam" id="PF13145">
    <property type="entry name" value="Rotamase_2"/>
    <property type="match status" value="1"/>
</dbReference>
<dbReference type="InterPro" id="IPR046357">
    <property type="entry name" value="PPIase_dom_sf"/>
</dbReference>
<keyword evidence="5" id="KW-1133">Transmembrane helix</keyword>
<protein>
    <recommendedName>
        <fullName evidence="9">Periplasmic chaperone PpiD</fullName>
    </recommendedName>
    <alternativeName>
        <fullName evidence="10">Periplasmic folding chaperone</fullName>
    </alternativeName>
</protein>
<gene>
    <name evidence="11" type="ORF">G4V39_09620</name>
</gene>
<dbReference type="InterPro" id="IPR023058">
    <property type="entry name" value="PPIase_PpiC_CS"/>
</dbReference>
<sequence length="630" mass="72031">MLDFIRKNARSFLVQMIFGAIVIVFIFWGVGTFRSQRADLLAKVNGQVITVKEYQQVYNQLLRGVERMFQGQVPEGFIKQLNLKGQALEEVIRRHLIAQAAKEMKIIVTDAEVARVIQQMPAFAEKGHFSPQRYRLVLRELGLRPEDFEDSVRKSILEDKVRLAVTGPVAVTALEARQWYAFENQSRRFAYIRLTTSDCLSKINPSEADLIAYYEANKEKYRTPKRLKVVYVLFSYEEFKEKIQPSKEDIQNYYQSHQERFKVPEKRRARHILFKVPPNASPQEEEKIRQKAEEVLKEARAGKDFAKLALKYSDDLASKDEGGDLGFFSRGQLVAPFEEAVFSMKPGQISDLVRTPFGYHIIKLEEVRPEHVRPLSEVKGEIKKRLVQQKLRQAAVQAAHRAYDEIIMSGGLEVWAQNKGVKLNETPLFSRDNPPPGVPSDPAFLKAVFSLDEGELSSIIDTAAGPAIARVIKVEQPHIPPLSEVKEQVVRDFREEKARELCKEKASKILKEAKEAGSLKAVAQKEGLKVKVTKFFPRKDETAGGELPAPIVARIKGLSPESPFPEEVLSDGQAFYVLECLELRPADFSQFDKEKEAFTAKLLEKKRKDIFELWLKNLREKAEIKLYRQL</sequence>
<dbReference type="AlphaFoldDB" id="A0A6G7PYN2"/>
<dbReference type="PROSITE" id="PS50198">
    <property type="entry name" value="PPIC_PPIASE_2"/>
    <property type="match status" value="1"/>
</dbReference>
<name>A0A6G7PYN2_9BACT</name>
<dbReference type="SUPFAM" id="SSF54534">
    <property type="entry name" value="FKBP-like"/>
    <property type="match status" value="1"/>
</dbReference>
<organism evidence="11 12">
    <name type="scientific">Thermosulfuriphilus ammonigenes</name>
    <dbReference type="NCBI Taxonomy" id="1936021"/>
    <lineage>
        <taxon>Bacteria</taxon>
        <taxon>Pseudomonadati</taxon>
        <taxon>Thermodesulfobacteriota</taxon>
        <taxon>Thermodesulfobacteria</taxon>
        <taxon>Thermodesulfobacteriales</taxon>
        <taxon>Thermodesulfobacteriaceae</taxon>
        <taxon>Thermosulfuriphilus</taxon>
    </lineage>
</organism>
<evidence type="ECO:0000256" key="3">
    <source>
        <dbReference type="ARBA" id="ARBA00022519"/>
    </source>
</evidence>
<keyword evidence="4" id="KW-0812">Transmembrane</keyword>
<dbReference type="PANTHER" id="PTHR47529">
    <property type="entry name" value="PEPTIDYL-PROLYL CIS-TRANS ISOMERASE D"/>
    <property type="match status" value="1"/>
</dbReference>
<keyword evidence="2" id="KW-1003">Cell membrane</keyword>
<evidence type="ECO:0000256" key="10">
    <source>
        <dbReference type="ARBA" id="ARBA00042775"/>
    </source>
</evidence>
<proteinExistence type="inferred from homology"/>
<dbReference type="Pfam" id="PF00639">
    <property type="entry name" value="Rotamase"/>
    <property type="match status" value="1"/>
</dbReference>
<dbReference type="GO" id="GO:0005886">
    <property type="term" value="C:plasma membrane"/>
    <property type="evidence" value="ECO:0007669"/>
    <property type="project" value="UniProtKB-SubCell"/>
</dbReference>
<accession>A0A6G7PYN2</accession>
<evidence type="ECO:0000313" key="11">
    <source>
        <dbReference type="EMBL" id="QIJ72513.1"/>
    </source>
</evidence>
<evidence type="ECO:0000256" key="2">
    <source>
        <dbReference type="ARBA" id="ARBA00022475"/>
    </source>
</evidence>
<dbReference type="RefSeq" id="WP_166032730.1">
    <property type="nucleotide sequence ID" value="NZ_CP048877.1"/>
</dbReference>
<evidence type="ECO:0000256" key="7">
    <source>
        <dbReference type="ARBA" id="ARBA00023186"/>
    </source>
</evidence>
<evidence type="ECO:0000256" key="1">
    <source>
        <dbReference type="ARBA" id="ARBA00004382"/>
    </source>
</evidence>
<evidence type="ECO:0000256" key="5">
    <source>
        <dbReference type="ARBA" id="ARBA00022989"/>
    </source>
</evidence>